<organism evidence="3 4">
    <name type="scientific">Gracilariopsis chorda</name>
    <dbReference type="NCBI Taxonomy" id="448386"/>
    <lineage>
        <taxon>Eukaryota</taxon>
        <taxon>Rhodophyta</taxon>
        <taxon>Florideophyceae</taxon>
        <taxon>Rhodymeniophycidae</taxon>
        <taxon>Gracilariales</taxon>
        <taxon>Gracilariaceae</taxon>
        <taxon>Gracilariopsis</taxon>
    </lineage>
</organism>
<feature type="region of interest" description="Disordered" evidence="1">
    <location>
        <begin position="51"/>
        <end position="75"/>
    </location>
</feature>
<sequence length="337" mass="36961">MSQSNSLSTADADATSAALEALNKMKQEKEAEKVLSGEDITSLNKLLQWSTAHSDNPTSLNNEGRQKAVEKTQDQLDKDRAWLDQAFPDPFAEINELIRILREDTPSQRATVQILEGIQEYFMDLNFAINIDKMGALEPVLNLTAAESSEVRAAAFWVIGSAMRDLQEVKELVMERDGHKALAEGLKDETGAVRAKAVMASSALLRHSSPAVQNKFKEVGGTASLLALLSDENSQVRRRARFFLQHARETGNPDFVRDLLDDQSCVASLSASIEELDVDDVADVEAAVGALGVLIETDKMGLLRLAPELPDVIDSLVSKCSDHDLRDLLRELASQMD</sequence>
<evidence type="ECO:0000256" key="1">
    <source>
        <dbReference type="SAM" id="MobiDB-lite"/>
    </source>
</evidence>
<dbReference type="InterPro" id="IPR011989">
    <property type="entry name" value="ARM-like"/>
</dbReference>
<dbReference type="InterPro" id="IPR050693">
    <property type="entry name" value="Hsp70_NEF-Inhibitors"/>
</dbReference>
<dbReference type="GO" id="GO:0000774">
    <property type="term" value="F:adenyl-nucleotide exchange factor activity"/>
    <property type="evidence" value="ECO:0007669"/>
    <property type="project" value="TreeGrafter"/>
</dbReference>
<keyword evidence="4" id="KW-1185">Reference proteome</keyword>
<dbReference type="AlphaFoldDB" id="A0A2V3IRI1"/>
<evidence type="ECO:0000313" key="3">
    <source>
        <dbReference type="EMBL" id="PXF44725.1"/>
    </source>
</evidence>
<proteinExistence type="predicted"/>
<dbReference type="Proteomes" id="UP000247409">
    <property type="component" value="Unassembled WGS sequence"/>
</dbReference>
<dbReference type="InterPro" id="IPR032682">
    <property type="entry name" value="Cnd1_C"/>
</dbReference>
<dbReference type="Gene3D" id="1.25.10.10">
    <property type="entry name" value="Leucine-rich Repeat Variant"/>
    <property type="match status" value="1"/>
</dbReference>
<dbReference type="EMBL" id="NBIV01000082">
    <property type="protein sequence ID" value="PXF44725.1"/>
    <property type="molecule type" value="Genomic_DNA"/>
</dbReference>
<evidence type="ECO:0000259" key="2">
    <source>
        <dbReference type="Pfam" id="PF12717"/>
    </source>
</evidence>
<dbReference type="InterPro" id="IPR016024">
    <property type="entry name" value="ARM-type_fold"/>
</dbReference>
<reference evidence="3 4" key="1">
    <citation type="journal article" date="2018" name="Mol. Biol. Evol.">
        <title>Analysis of the draft genome of the red seaweed Gracilariopsis chorda provides insights into genome size evolution in Rhodophyta.</title>
        <authorList>
            <person name="Lee J."/>
            <person name="Yang E.C."/>
            <person name="Graf L."/>
            <person name="Yang J.H."/>
            <person name="Qiu H."/>
            <person name="Zel Zion U."/>
            <person name="Chan C.X."/>
            <person name="Stephens T.G."/>
            <person name="Weber A.P.M."/>
            <person name="Boo G.H."/>
            <person name="Boo S.M."/>
            <person name="Kim K.M."/>
            <person name="Shin Y."/>
            <person name="Jung M."/>
            <person name="Lee S.J."/>
            <person name="Yim H.S."/>
            <person name="Lee J.H."/>
            <person name="Bhattacharya D."/>
            <person name="Yoon H.S."/>
        </authorList>
    </citation>
    <scope>NUCLEOTIDE SEQUENCE [LARGE SCALE GENOMIC DNA]</scope>
    <source>
        <strain evidence="3 4">SKKU-2015</strain>
        <tissue evidence="3">Whole body</tissue>
    </source>
</reference>
<name>A0A2V3IRI1_9FLOR</name>
<dbReference type="GO" id="GO:0005783">
    <property type="term" value="C:endoplasmic reticulum"/>
    <property type="evidence" value="ECO:0007669"/>
    <property type="project" value="TreeGrafter"/>
</dbReference>
<dbReference type="PANTHER" id="PTHR19316">
    <property type="entry name" value="PROTEIN FOLDING REGULATOR"/>
    <property type="match status" value="1"/>
</dbReference>
<dbReference type="OrthoDB" id="5323at2759"/>
<dbReference type="STRING" id="448386.A0A2V3IRI1"/>
<dbReference type="SUPFAM" id="SSF48371">
    <property type="entry name" value="ARM repeat"/>
    <property type="match status" value="1"/>
</dbReference>
<feature type="domain" description="Condensin complex subunit 1 C-terminal" evidence="2">
    <location>
        <begin position="180"/>
        <end position="259"/>
    </location>
</feature>
<protein>
    <submittedName>
        <fullName evidence="3">Hsp70 nucleotide exchange factor FES1</fullName>
    </submittedName>
</protein>
<feature type="compositionally biased region" description="Basic and acidic residues" evidence="1">
    <location>
        <begin position="64"/>
        <end position="75"/>
    </location>
</feature>
<comment type="caution">
    <text evidence="3">The sequence shown here is derived from an EMBL/GenBank/DDBJ whole genome shotgun (WGS) entry which is preliminary data.</text>
</comment>
<dbReference type="PANTHER" id="PTHR19316:SF18">
    <property type="entry name" value="HSP70-BINDING PROTEIN 1"/>
    <property type="match status" value="1"/>
</dbReference>
<feature type="compositionally biased region" description="Polar residues" evidence="1">
    <location>
        <begin position="51"/>
        <end position="63"/>
    </location>
</feature>
<evidence type="ECO:0000313" key="4">
    <source>
        <dbReference type="Proteomes" id="UP000247409"/>
    </source>
</evidence>
<accession>A0A2V3IRI1</accession>
<dbReference type="Pfam" id="PF12717">
    <property type="entry name" value="Cnd1"/>
    <property type="match status" value="1"/>
</dbReference>
<gene>
    <name evidence="3" type="ORF">BWQ96_05484</name>
</gene>